<name>A0A2M8KD43_9BACT</name>
<dbReference type="EMBL" id="PFDW01000077">
    <property type="protein sequence ID" value="PJE57826.1"/>
    <property type="molecule type" value="Genomic_DNA"/>
</dbReference>
<gene>
    <name evidence="1" type="ORF">COU81_03980</name>
</gene>
<organism evidence="1 2">
    <name type="scientific">Candidatus Portnoybacteria bacterium CG10_big_fil_rev_8_21_14_0_10_36_7</name>
    <dbReference type="NCBI Taxonomy" id="1974812"/>
    <lineage>
        <taxon>Bacteria</taxon>
        <taxon>Candidatus Portnoyibacteriota</taxon>
    </lineage>
</organism>
<evidence type="ECO:0000313" key="1">
    <source>
        <dbReference type="EMBL" id="PJE57826.1"/>
    </source>
</evidence>
<comment type="caution">
    <text evidence="1">The sequence shown here is derived from an EMBL/GenBank/DDBJ whole genome shotgun (WGS) entry which is preliminary data.</text>
</comment>
<protein>
    <submittedName>
        <fullName evidence="1">Uncharacterized protein</fullName>
    </submittedName>
</protein>
<dbReference type="Proteomes" id="UP000231450">
    <property type="component" value="Unassembled WGS sequence"/>
</dbReference>
<dbReference type="AlphaFoldDB" id="A0A2M8KD43"/>
<evidence type="ECO:0000313" key="2">
    <source>
        <dbReference type="Proteomes" id="UP000231450"/>
    </source>
</evidence>
<feature type="non-terminal residue" evidence="1">
    <location>
        <position position="259"/>
    </location>
</feature>
<proteinExistence type="predicted"/>
<reference evidence="2" key="1">
    <citation type="submission" date="2017-09" db="EMBL/GenBank/DDBJ databases">
        <title>Depth-based differentiation of microbial function through sediment-hosted aquifers and enrichment of novel symbionts in the deep terrestrial subsurface.</title>
        <authorList>
            <person name="Probst A.J."/>
            <person name="Ladd B."/>
            <person name="Jarett J.K."/>
            <person name="Geller-Mcgrath D.E."/>
            <person name="Sieber C.M.K."/>
            <person name="Emerson J.B."/>
            <person name="Anantharaman K."/>
            <person name="Thomas B.C."/>
            <person name="Malmstrom R."/>
            <person name="Stieglmeier M."/>
            <person name="Klingl A."/>
            <person name="Woyke T."/>
            <person name="Ryan C.M."/>
            <person name="Banfield J.F."/>
        </authorList>
    </citation>
    <scope>NUCLEOTIDE SEQUENCE [LARGE SCALE GENOMIC DNA]</scope>
</reference>
<sequence length="259" mass="26732">MFQKSIKLVGLITALMLSWLVFTSAVLAIGSDVRVGTLGSIGNVYYGAADNASDAGASLLKLETYTGTTYTQKFRVDMNGNVYIQGTQICTSDGCTSSGGVAGFWKNDGPGGSTKIYYNSDNVGIGTNNPDAKLHVSGTTNIYTKVVSTSAGSYAGFKWANDTQAWRLYTPGGIVGNAAAGSAILYNDTSGSSVFYAEPGSLADSIAIIPTSVRINDGGADLDFVVLGDTDPNLIRADAGNDRIGIGTASPSTKLDVVG</sequence>
<accession>A0A2M8KD43</accession>